<dbReference type="InterPro" id="IPR029058">
    <property type="entry name" value="AB_hydrolase_fold"/>
</dbReference>
<keyword evidence="1" id="KW-0732">Signal</keyword>
<dbReference type="AlphaFoldDB" id="A0A8I1KL71"/>
<dbReference type="Gene3D" id="3.40.50.1820">
    <property type="entry name" value="alpha/beta hydrolase"/>
    <property type="match status" value="1"/>
</dbReference>
<feature type="domain" description="AB hydrolase-1" evidence="2">
    <location>
        <begin position="58"/>
        <end position="301"/>
    </location>
</feature>
<comment type="caution">
    <text evidence="3">The sequence shown here is derived from an EMBL/GenBank/DDBJ whole genome shotgun (WGS) entry which is preliminary data.</text>
</comment>
<sequence>MRRRFLLLGFVLCAALAACAPVMVAQQGAAAAVSYKTVRTPAGLLRLAVTESGRGKPILLLHGFATSSYTWQGVMPELARKHRVIAVDLRGFGASDKPLDDKYSVFDQADVIQAFIEQENLKDLTIVGHSFGGGVTLALALRSKGTLRSRIRNIVLVDSVAYKQPLPIFFRMLQVPGLAEVGMALVPPEVQSEQGLKLAYYDHEKITERSITEYASPLRSPAAKHALVKTVEQIMPPNIDEIALSYSTIRVPTLVVWCDEDKVVPSVFGQRLKADIPRAELVMFSKCGHMPQEEKPAETARVIESFLARH</sequence>
<dbReference type="PRINTS" id="PR00412">
    <property type="entry name" value="EPOXHYDRLASE"/>
</dbReference>
<evidence type="ECO:0000313" key="3">
    <source>
        <dbReference type="EMBL" id="MBJ7545004.1"/>
    </source>
</evidence>
<feature type="chain" id="PRO_5034502178" evidence="1">
    <location>
        <begin position="21"/>
        <end position="310"/>
    </location>
</feature>
<feature type="signal peptide" evidence="1">
    <location>
        <begin position="1"/>
        <end position="20"/>
    </location>
</feature>
<dbReference type="GO" id="GO:0016787">
    <property type="term" value="F:hydrolase activity"/>
    <property type="evidence" value="ECO:0007669"/>
    <property type="project" value="UniProtKB-KW"/>
</dbReference>
<name>A0A8I1KL71_9HYPH</name>
<dbReference type="PANTHER" id="PTHR46438:SF11">
    <property type="entry name" value="LIPASE-RELATED"/>
    <property type="match status" value="1"/>
</dbReference>
<gene>
    <name evidence="3" type="ORF">JDN41_15725</name>
</gene>
<protein>
    <submittedName>
        <fullName evidence="3">Alpha/beta hydrolase</fullName>
    </submittedName>
</protein>
<evidence type="ECO:0000256" key="1">
    <source>
        <dbReference type="SAM" id="SignalP"/>
    </source>
</evidence>
<evidence type="ECO:0000259" key="2">
    <source>
        <dbReference type="Pfam" id="PF12697"/>
    </source>
</evidence>
<dbReference type="InterPro" id="IPR000073">
    <property type="entry name" value="AB_hydrolase_1"/>
</dbReference>
<organism evidence="3 4">
    <name type="scientific">Rhodomicrobium udaipurense</name>
    <dbReference type="NCBI Taxonomy" id="1202716"/>
    <lineage>
        <taxon>Bacteria</taxon>
        <taxon>Pseudomonadati</taxon>
        <taxon>Pseudomonadota</taxon>
        <taxon>Alphaproteobacteria</taxon>
        <taxon>Hyphomicrobiales</taxon>
        <taxon>Hyphomicrobiaceae</taxon>
        <taxon>Rhodomicrobium</taxon>
    </lineage>
</organism>
<dbReference type="Pfam" id="PF12697">
    <property type="entry name" value="Abhydrolase_6"/>
    <property type="match status" value="1"/>
</dbReference>
<dbReference type="InterPro" id="IPR000639">
    <property type="entry name" value="Epox_hydrolase-like"/>
</dbReference>
<dbReference type="PRINTS" id="PR00111">
    <property type="entry name" value="ABHYDROLASE"/>
</dbReference>
<reference evidence="3 4" key="1">
    <citation type="submission" date="2020-12" db="EMBL/GenBank/DDBJ databases">
        <title>Revised draft genomes of Rhodomicrobium vannielii ATCC 17100 and Rhodomicrobium udaipurense JA643.</title>
        <authorList>
            <person name="Conners E.M."/>
            <person name="Davenport E.J."/>
            <person name="Bose A."/>
        </authorList>
    </citation>
    <scope>NUCLEOTIDE SEQUENCE [LARGE SCALE GENOMIC DNA]</scope>
    <source>
        <strain evidence="3 4">JA643</strain>
    </source>
</reference>
<dbReference type="PANTHER" id="PTHR46438">
    <property type="entry name" value="ALPHA/BETA-HYDROLASES SUPERFAMILY PROTEIN"/>
    <property type="match status" value="1"/>
</dbReference>
<proteinExistence type="predicted"/>
<accession>A0A8I1KL71</accession>
<keyword evidence="4" id="KW-1185">Reference proteome</keyword>
<dbReference type="RefSeq" id="WP_162173139.1">
    <property type="nucleotide sequence ID" value="NZ_JAEMUK010000083.1"/>
</dbReference>
<evidence type="ECO:0000313" key="4">
    <source>
        <dbReference type="Proteomes" id="UP000623250"/>
    </source>
</evidence>
<dbReference type="Proteomes" id="UP000623250">
    <property type="component" value="Unassembled WGS sequence"/>
</dbReference>
<dbReference type="PROSITE" id="PS51257">
    <property type="entry name" value="PROKAR_LIPOPROTEIN"/>
    <property type="match status" value="1"/>
</dbReference>
<dbReference type="SUPFAM" id="SSF53474">
    <property type="entry name" value="alpha/beta-Hydrolases"/>
    <property type="match status" value="1"/>
</dbReference>
<dbReference type="EMBL" id="JAEMUK010000083">
    <property type="protein sequence ID" value="MBJ7545004.1"/>
    <property type="molecule type" value="Genomic_DNA"/>
</dbReference>
<keyword evidence="3" id="KW-0378">Hydrolase</keyword>